<comment type="caution">
    <text evidence="2">The sequence shown here is derived from an EMBL/GenBank/DDBJ whole genome shotgun (WGS) entry which is preliminary data.</text>
</comment>
<keyword evidence="3" id="KW-1185">Reference proteome</keyword>
<dbReference type="Proteomes" id="UP000319894">
    <property type="component" value="Unassembled WGS sequence"/>
</dbReference>
<dbReference type="RefSeq" id="WP_144261020.1">
    <property type="nucleotide sequence ID" value="NZ_QMDX01000002.1"/>
</dbReference>
<evidence type="ECO:0000256" key="1">
    <source>
        <dbReference type="SAM" id="MobiDB-lite"/>
    </source>
</evidence>
<organism evidence="2 3">
    <name type="scientific">Haloglomus irregulare</name>
    <dbReference type="NCBI Taxonomy" id="2234134"/>
    <lineage>
        <taxon>Archaea</taxon>
        <taxon>Methanobacteriati</taxon>
        <taxon>Methanobacteriota</taxon>
        <taxon>Stenosarchaea group</taxon>
        <taxon>Halobacteria</taxon>
        <taxon>Halobacteriales</taxon>
        <taxon>Natronomonadaceae</taxon>
        <taxon>Haloglomus</taxon>
    </lineage>
</organism>
<proteinExistence type="predicted"/>
<feature type="region of interest" description="Disordered" evidence="1">
    <location>
        <begin position="22"/>
        <end position="42"/>
    </location>
</feature>
<evidence type="ECO:0000313" key="2">
    <source>
        <dbReference type="EMBL" id="TSD15181.1"/>
    </source>
</evidence>
<gene>
    <name evidence="2" type="ORF">DP107_04840</name>
</gene>
<dbReference type="OrthoDB" id="214750at2157"/>
<name>A0A554NCQ6_9EURY</name>
<feature type="region of interest" description="Disordered" evidence="1">
    <location>
        <begin position="263"/>
        <end position="299"/>
    </location>
</feature>
<dbReference type="AlphaFoldDB" id="A0A554NCQ6"/>
<accession>A0A554NCQ6</accession>
<feature type="compositionally biased region" description="Low complexity" evidence="1">
    <location>
        <begin position="269"/>
        <end position="299"/>
    </location>
</feature>
<reference evidence="2 3" key="1">
    <citation type="submission" date="2018-06" db="EMBL/GenBank/DDBJ databases">
        <title>Natronomonas sp. F16-60 a new haloarchaeon isolated from a solar saltern of Isla Cristina, Huelva, Spain.</title>
        <authorList>
            <person name="Duran-Viseras A."/>
            <person name="Sanchez-Porro C."/>
            <person name="Ventosa A."/>
        </authorList>
    </citation>
    <scope>NUCLEOTIDE SEQUENCE [LARGE SCALE GENOMIC DNA]</scope>
    <source>
        <strain evidence="2 3">F16-60</strain>
    </source>
</reference>
<dbReference type="InParanoid" id="A0A554NCQ6"/>
<dbReference type="EMBL" id="QMDX01000002">
    <property type="protein sequence ID" value="TSD15181.1"/>
    <property type="molecule type" value="Genomic_DNA"/>
</dbReference>
<protein>
    <submittedName>
        <fullName evidence="2">Uncharacterized protein</fullName>
    </submittedName>
</protein>
<dbReference type="PROSITE" id="PS51257">
    <property type="entry name" value="PROKAR_LIPOPROTEIN"/>
    <property type="match status" value="1"/>
</dbReference>
<sequence length="299" mass="31707">MRPAPLALAVLLVLAGCGGTVGSGGDTPTGTVTPAPVPDGEAVDRGRPARLAPGLAADGVFDAGRLARAHADRLAGRSFTRVRTDTRRVNGSLRQRDETTLMYAAGGDRFRYRLNQTTRGSEEVERSEIDRYADGNRVLVASRDANGTEYEVLAGPTGDPYTPAQVFPGNATGATSLARLLTLVDVTVTDRRTVDGRRHYRVETPARQDIPPLRNISLVATVTESGLVRNYRLSYDVERGGRQVRIVVTVAYDRLDRTTVEPPSWLPEARAATGAGANGTTVAGTTPTATATAPGRGEG</sequence>
<feature type="compositionally biased region" description="Low complexity" evidence="1">
    <location>
        <begin position="28"/>
        <end position="40"/>
    </location>
</feature>
<evidence type="ECO:0000313" key="3">
    <source>
        <dbReference type="Proteomes" id="UP000319894"/>
    </source>
</evidence>